<dbReference type="Pfam" id="PF10052">
    <property type="entry name" value="DUF2288"/>
    <property type="match status" value="1"/>
</dbReference>
<keyword evidence="2" id="KW-1185">Reference proteome</keyword>
<accession>A0ABN6VZ02</accession>
<evidence type="ECO:0000313" key="1">
    <source>
        <dbReference type="EMBL" id="BDV44796.1"/>
    </source>
</evidence>
<dbReference type="RefSeq" id="WP_282000885.1">
    <property type="nucleotide sequence ID" value="NZ_AP027151.1"/>
</dbReference>
<proteinExistence type="predicted"/>
<sequence length="98" mass="10918">MKTTQEELATQIDEAQWDWLRAHLERGGLICVAADLDIAAVGERIAADDAASVQTWIETRKLTKPTAEQIAAWDGDQTVRFTTLIISPYVLIQEKLHG</sequence>
<gene>
    <name evidence="1" type="ORF">GURASL_37190</name>
</gene>
<name>A0ABN6VZ02_9BACT</name>
<dbReference type="InterPro" id="IPR018741">
    <property type="entry name" value="DUF2288"/>
</dbReference>
<organism evidence="1 2">
    <name type="scientific">Geotalea uraniireducens</name>
    <dbReference type="NCBI Taxonomy" id="351604"/>
    <lineage>
        <taxon>Bacteria</taxon>
        <taxon>Pseudomonadati</taxon>
        <taxon>Thermodesulfobacteriota</taxon>
        <taxon>Desulfuromonadia</taxon>
        <taxon>Geobacterales</taxon>
        <taxon>Geobacteraceae</taxon>
        <taxon>Geotalea</taxon>
    </lineage>
</organism>
<dbReference type="EMBL" id="AP027151">
    <property type="protein sequence ID" value="BDV44796.1"/>
    <property type="molecule type" value="Genomic_DNA"/>
</dbReference>
<dbReference type="Proteomes" id="UP001317705">
    <property type="component" value="Chromosome"/>
</dbReference>
<evidence type="ECO:0000313" key="2">
    <source>
        <dbReference type="Proteomes" id="UP001317705"/>
    </source>
</evidence>
<reference evidence="1 2" key="1">
    <citation type="submission" date="2022-12" db="EMBL/GenBank/DDBJ databases">
        <title>Polyphasic characterization of Geotalea uranireducens NIT-SL11 newly isolated from a complex of sewage sludge and microbially reduced graphene oxide.</title>
        <authorList>
            <person name="Xie L."/>
            <person name="Yoshida N."/>
            <person name="Meng L."/>
        </authorList>
    </citation>
    <scope>NUCLEOTIDE SEQUENCE [LARGE SCALE GENOMIC DNA]</scope>
    <source>
        <strain evidence="1 2">NIT-SL11</strain>
    </source>
</reference>
<protein>
    <recommendedName>
        <fullName evidence="3">DUF2288 domain-containing protein</fullName>
    </recommendedName>
</protein>
<evidence type="ECO:0008006" key="3">
    <source>
        <dbReference type="Google" id="ProtNLM"/>
    </source>
</evidence>